<dbReference type="Pfam" id="PF13480">
    <property type="entry name" value="Acetyltransf_6"/>
    <property type="match status" value="1"/>
</dbReference>
<proteinExistence type="predicted"/>
<dbReference type="Proteomes" id="UP000319143">
    <property type="component" value="Unassembled WGS sequence"/>
</dbReference>
<dbReference type="EMBL" id="SJPV01000003">
    <property type="protein sequence ID" value="TWU39728.1"/>
    <property type="molecule type" value="Genomic_DNA"/>
</dbReference>
<evidence type="ECO:0000313" key="2">
    <source>
        <dbReference type="EMBL" id="TWU39728.1"/>
    </source>
</evidence>
<evidence type="ECO:0000313" key="3">
    <source>
        <dbReference type="Proteomes" id="UP000319143"/>
    </source>
</evidence>
<protein>
    <submittedName>
        <fullName evidence="2">FemAB family protein</fullName>
    </submittedName>
</protein>
<dbReference type="NCBIfam" id="TIGR03019">
    <property type="entry name" value="pepcterm_femAB"/>
    <property type="match status" value="1"/>
</dbReference>
<dbReference type="SUPFAM" id="SSF55729">
    <property type="entry name" value="Acyl-CoA N-acyltransferases (Nat)"/>
    <property type="match status" value="1"/>
</dbReference>
<dbReference type="InterPro" id="IPR050644">
    <property type="entry name" value="PG_Glycine_Bridge_Synth"/>
</dbReference>
<dbReference type="PANTHER" id="PTHR36174:SF1">
    <property type="entry name" value="LIPID II:GLYCINE GLYCYLTRANSFERASE"/>
    <property type="match status" value="1"/>
</dbReference>
<name>A0A5C6DSM2_9BACT</name>
<keyword evidence="3" id="KW-1185">Reference proteome</keyword>
<dbReference type="AlphaFoldDB" id="A0A5C6DSM2"/>
<reference evidence="2 3" key="1">
    <citation type="submission" date="2019-02" db="EMBL/GenBank/DDBJ databases">
        <title>Deep-cultivation of Planctomycetes and their phenomic and genomic characterization uncovers novel biology.</title>
        <authorList>
            <person name="Wiegand S."/>
            <person name="Jogler M."/>
            <person name="Boedeker C."/>
            <person name="Pinto D."/>
            <person name="Vollmers J."/>
            <person name="Rivas-Marin E."/>
            <person name="Kohn T."/>
            <person name="Peeters S.H."/>
            <person name="Heuer A."/>
            <person name="Rast P."/>
            <person name="Oberbeckmann S."/>
            <person name="Bunk B."/>
            <person name="Jeske O."/>
            <person name="Meyerdierks A."/>
            <person name="Storesund J.E."/>
            <person name="Kallscheuer N."/>
            <person name="Luecker S."/>
            <person name="Lage O.M."/>
            <person name="Pohl T."/>
            <person name="Merkel B.J."/>
            <person name="Hornburger P."/>
            <person name="Mueller R.-W."/>
            <person name="Bruemmer F."/>
            <person name="Labrenz M."/>
            <person name="Spormann A.M."/>
            <person name="Op Den Camp H."/>
            <person name="Overmann J."/>
            <person name="Amann R."/>
            <person name="Jetten M.S.M."/>
            <person name="Mascher T."/>
            <person name="Medema M.H."/>
            <person name="Devos D.P."/>
            <person name="Kaster A.-K."/>
            <person name="Ovreas L."/>
            <person name="Rohde M."/>
            <person name="Galperin M.Y."/>
            <person name="Jogler C."/>
        </authorList>
    </citation>
    <scope>NUCLEOTIDE SEQUENCE [LARGE SCALE GENOMIC DNA]</scope>
    <source>
        <strain evidence="2 3">Poly41</strain>
    </source>
</reference>
<dbReference type="PANTHER" id="PTHR36174">
    <property type="entry name" value="LIPID II:GLYCINE GLYCYLTRANSFERASE"/>
    <property type="match status" value="1"/>
</dbReference>
<dbReference type="InterPro" id="IPR016181">
    <property type="entry name" value="Acyl_CoA_acyltransferase"/>
</dbReference>
<dbReference type="InterPro" id="IPR017469">
    <property type="entry name" value="PEP-CTERM_FemAB-rel"/>
</dbReference>
<dbReference type="InterPro" id="IPR038740">
    <property type="entry name" value="BioF2-like_GNAT_dom"/>
</dbReference>
<dbReference type="OrthoDB" id="9773932at2"/>
<gene>
    <name evidence="2" type="ORF">Poly41_25840</name>
</gene>
<accession>A0A5C6DSM2</accession>
<feature type="domain" description="BioF2-like acetyltransferase" evidence="1">
    <location>
        <begin position="138"/>
        <end position="268"/>
    </location>
</feature>
<evidence type="ECO:0000259" key="1">
    <source>
        <dbReference type="Pfam" id="PF13480"/>
    </source>
</evidence>
<comment type="caution">
    <text evidence="2">The sequence shown here is derived from an EMBL/GenBank/DDBJ whole genome shotgun (WGS) entry which is preliminary data.</text>
</comment>
<sequence>MELGITSETAALPRLNGHRAAWVESVSKGLGHQVFFLRACSGDETTGLLPLVLVTGPIFGRFLVSLPYLNTGGVWAQDREVAGQLVDSACDLADQLDVKYLELRHECPVDHPRLNYQRTDKVHMRLELPESAEALMKSFKSKLRSQIKKTGEYGLAVRFGGAELLDDFYTVFAHNMRDLGTPVFSRTLFSSILQQFKSDAELCLVRKGTRPIACGLLVHVGGVTEVPSASSLREFNRTGANMLMYVNLLERAIQRGSQIFDFGRSSEESGTYKFKAQWGAQPYPAVWQYYVRKGSPDEMRPDASGKQRMVKVWQRLPVWLTKIMGPPIVRGIP</sequence>
<organism evidence="2 3">
    <name type="scientific">Novipirellula artificiosorum</name>
    <dbReference type="NCBI Taxonomy" id="2528016"/>
    <lineage>
        <taxon>Bacteria</taxon>
        <taxon>Pseudomonadati</taxon>
        <taxon>Planctomycetota</taxon>
        <taxon>Planctomycetia</taxon>
        <taxon>Pirellulales</taxon>
        <taxon>Pirellulaceae</taxon>
        <taxon>Novipirellula</taxon>
    </lineage>
</organism>
<dbReference type="Gene3D" id="3.40.630.30">
    <property type="match status" value="1"/>
</dbReference>